<name>A0A0S4KQG5_9BACT</name>
<feature type="transmembrane region" description="Helical" evidence="6">
    <location>
        <begin position="385"/>
        <end position="404"/>
    </location>
</feature>
<evidence type="ECO:0000313" key="8">
    <source>
        <dbReference type="Proteomes" id="UP000066284"/>
    </source>
</evidence>
<gene>
    <name evidence="7" type="ORF">NITINOP_0430</name>
</gene>
<dbReference type="STRING" id="1715989.NITINOP_0430"/>
<protein>
    <recommendedName>
        <fullName evidence="9">Polysaccharide biosynthesis protein</fullName>
    </recommendedName>
</protein>
<comment type="subcellular location">
    <subcellularLocation>
        <location evidence="1">Cell membrane</location>
        <topology evidence="1">Multi-pass membrane protein</topology>
    </subcellularLocation>
</comment>
<dbReference type="Pfam" id="PF01943">
    <property type="entry name" value="Polysacc_synt"/>
    <property type="match status" value="1"/>
</dbReference>
<keyword evidence="4 6" id="KW-1133">Transmembrane helix</keyword>
<feature type="transmembrane region" description="Helical" evidence="6">
    <location>
        <begin position="206"/>
        <end position="226"/>
    </location>
</feature>
<evidence type="ECO:0000256" key="6">
    <source>
        <dbReference type="SAM" id="Phobius"/>
    </source>
</evidence>
<dbReference type="Proteomes" id="UP000066284">
    <property type="component" value="Chromosome 1"/>
</dbReference>
<evidence type="ECO:0000256" key="5">
    <source>
        <dbReference type="ARBA" id="ARBA00023136"/>
    </source>
</evidence>
<feature type="transmembrane region" description="Helical" evidence="6">
    <location>
        <begin position="328"/>
        <end position="346"/>
    </location>
</feature>
<evidence type="ECO:0000256" key="1">
    <source>
        <dbReference type="ARBA" id="ARBA00004651"/>
    </source>
</evidence>
<feature type="transmembrane region" description="Helical" evidence="6">
    <location>
        <begin position="287"/>
        <end position="308"/>
    </location>
</feature>
<sequence length="418" mass="44741">MLRWELCVVGAFQVGSALGQVVGVRLLTEVLTPSVFGEASLLMGVAALMTSTLVNPSLQALLRHYPAEGGVENRAIVEAVTMKNIGRVVKAALPVCLLLSVVAFLVGWATPLDALLIAALVGVDGLRMFQTAILNATRQHRWYGIWQNGEAWGRPLVAYGAVTMLGVDVDVVLASFVATSGGLYLLLRRKTLPGVKPVNGPEAQQLLQAFKSYTVPLIPIGLIGWISNMADRYMIGGLLSSKEVGAYVAVYGLASRPTLMLSSIAETAIRPAYYEALRQKSAASRKYLAVWFLIAALGSVALWAGFALFHEEVASLLLGPAFRDGAYLAPWIAAGYGLLALTHITTRVCFAYDATKSVLFSETAGAVLSVVVGFPMIYFYGLDGAAMAVPVYFGMQLLLSAYLARRSSNARSIPCDQK</sequence>
<feature type="transmembrane region" description="Helical" evidence="6">
    <location>
        <begin position="91"/>
        <end position="109"/>
    </location>
</feature>
<evidence type="ECO:0008006" key="9">
    <source>
        <dbReference type="Google" id="ProtNLM"/>
    </source>
</evidence>
<feature type="transmembrane region" description="Helical" evidence="6">
    <location>
        <begin position="115"/>
        <end position="136"/>
    </location>
</feature>
<accession>A0A0S4KQG5</accession>
<dbReference type="InterPro" id="IPR050833">
    <property type="entry name" value="Poly_Biosynth_Transport"/>
</dbReference>
<reference evidence="8" key="1">
    <citation type="submission" date="2015-09" db="EMBL/GenBank/DDBJ databases">
        <authorList>
            <person name="Daims H."/>
        </authorList>
    </citation>
    <scope>NUCLEOTIDE SEQUENCE [LARGE SCALE GENOMIC DNA]</scope>
</reference>
<dbReference type="RefSeq" id="WP_158023139.1">
    <property type="nucleotide sequence ID" value="NZ_LN885086.1"/>
</dbReference>
<organism evidence="7 8">
    <name type="scientific">Candidatus Nitrospira inopinata</name>
    <dbReference type="NCBI Taxonomy" id="1715989"/>
    <lineage>
        <taxon>Bacteria</taxon>
        <taxon>Pseudomonadati</taxon>
        <taxon>Nitrospirota</taxon>
        <taxon>Nitrospiria</taxon>
        <taxon>Nitrospirales</taxon>
        <taxon>Nitrospiraceae</taxon>
        <taxon>Nitrospira</taxon>
    </lineage>
</organism>
<keyword evidence="5 6" id="KW-0472">Membrane</keyword>
<keyword evidence="8" id="KW-1185">Reference proteome</keyword>
<keyword evidence="2" id="KW-1003">Cell membrane</keyword>
<feature type="transmembrane region" description="Helical" evidence="6">
    <location>
        <begin position="358"/>
        <end position="379"/>
    </location>
</feature>
<evidence type="ECO:0000256" key="4">
    <source>
        <dbReference type="ARBA" id="ARBA00022989"/>
    </source>
</evidence>
<feature type="transmembrane region" description="Helical" evidence="6">
    <location>
        <begin position="156"/>
        <end position="186"/>
    </location>
</feature>
<dbReference type="EMBL" id="LN885086">
    <property type="protein sequence ID" value="CUQ65406.1"/>
    <property type="molecule type" value="Genomic_DNA"/>
</dbReference>
<dbReference type="PANTHER" id="PTHR30250:SF11">
    <property type="entry name" value="O-ANTIGEN TRANSPORTER-RELATED"/>
    <property type="match status" value="1"/>
</dbReference>
<evidence type="ECO:0000313" key="7">
    <source>
        <dbReference type="EMBL" id="CUQ65406.1"/>
    </source>
</evidence>
<proteinExistence type="predicted"/>
<dbReference type="PANTHER" id="PTHR30250">
    <property type="entry name" value="PST FAMILY PREDICTED COLANIC ACID TRANSPORTER"/>
    <property type="match status" value="1"/>
</dbReference>
<dbReference type="InterPro" id="IPR002797">
    <property type="entry name" value="Polysacc_synth"/>
</dbReference>
<evidence type="ECO:0000256" key="3">
    <source>
        <dbReference type="ARBA" id="ARBA00022692"/>
    </source>
</evidence>
<dbReference type="KEGG" id="nio:NITINOP_0430"/>
<keyword evidence="3 6" id="KW-0812">Transmembrane</keyword>
<evidence type="ECO:0000256" key="2">
    <source>
        <dbReference type="ARBA" id="ARBA00022475"/>
    </source>
</evidence>
<dbReference type="GO" id="GO:0005886">
    <property type="term" value="C:plasma membrane"/>
    <property type="evidence" value="ECO:0007669"/>
    <property type="project" value="UniProtKB-SubCell"/>
</dbReference>
<dbReference type="OrthoDB" id="5573148at2"/>
<dbReference type="AlphaFoldDB" id="A0A0S4KQG5"/>